<evidence type="ECO:0000256" key="2">
    <source>
        <dbReference type="ARBA" id="ARBA00004651"/>
    </source>
</evidence>
<dbReference type="InterPro" id="IPR005467">
    <property type="entry name" value="His_kinase_dom"/>
</dbReference>
<dbReference type="CDD" id="cd00082">
    <property type="entry name" value="HisKA"/>
    <property type="match status" value="1"/>
</dbReference>
<evidence type="ECO:0000256" key="11">
    <source>
        <dbReference type="ARBA" id="ARBA00023136"/>
    </source>
</evidence>
<dbReference type="PANTHER" id="PTHR45528">
    <property type="entry name" value="SENSOR HISTIDINE KINASE CPXA"/>
    <property type="match status" value="1"/>
</dbReference>
<accession>A0ABW4JH34</accession>
<dbReference type="InterPro" id="IPR003660">
    <property type="entry name" value="HAMP_dom"/>
</dbReference>
<evidence type="ECO:0000256" key="8">
    <source>
        <dbReference type="ARBA" id="ARBA00022777"/>
    </source>
</evidence>
<dbReference type="SMART" id="SM00304">
    <property type="entry name" value="HAMP"/>
    <property type="match status" value="1"/>
</dbReference>
<dbReference type="SUPFAM" id="SSF158472">
    <property type="entry name" value="HAMP domain-like"/>
    <property type="match status" value="1"/>
</dbReference>
<dbReference type="InterPro" id="IPR004358">
    <property type="entry name" value="Sig_transdc_His_kin-like_C"/>
</dbReference>
<keyword evidence="10" id="KW-0902">Two-component regulatory system</keyword>
<dbReference type="PROSITE" id="PS50109">
    <property type="entry name" value="HIS_KIN"/>
    <property type="match status" value="1"/>
</dbReference>
<dbReference type="InterPro" id="IPR003594">
    <property type="entry name" value="HATPase_dom"/>
</dbReference>
<dbReference type="PRINTS" id="PR00344">
    <property type="entry name" value="BCTRLSENSOR"/>
</dbReference>
<evidence type="ECO:0000256" key="9">
    <source>
        <dbReference type="ARBA" id="ARBA00022840"/>
    </source>
</evidence>
<organism evidence="15 16">
    <name type="scientific">Alicyclobacillus fodiniaquatilis</name>
    <dbReference type="NCBI Taxonomy" id="1661150"/>
    <lineage>
        <taxon>Bacteria</taxon>
        <taxon>Bacillati</taxon>
        <taxon>Bacillota</taxon>
        <taxon>Bacilli</taxon>
        <taxon>Bacillales</taxon>
        <taxon>Alicyclobacillaceae</taxon>
        <taxon>Alicyclobacillus</taxon>
    </lineage>
</organism>
<comment type="catalytic activity">
    <reaction evidence="1">
        <text>ATP + protein L-histidine = ADP + protein N-phospho-L-histidine.</text>
        <dbReference type="EC" id="2.7.13.3"/>
    </reaction>
</comment>
<dbReference type="RefSeq" id="WP_377943390.1">
    <property type="nucleotide sequence ID" value="NZ_JBHUCX010000029.1"/>
</dbReference>
<dbReference type="SUPFAM" id="SSF55874">
    <property type="entry name" value="ATPase domain of HSP90 chaperone/DNA topoisomerase II/histidine kinase"/>
    <property type="match status" value="1"/>
</dbReference>
<dbReference type="Gene3D" id="6.10.340.10">
    <property type="match status" value="1"/>
</dbReference>
<evidence type="ECO:0000256" key="6">
    <source>
        <dbReference type="ARBA" id="ARBA00022679"/>
    </source>
</evidence>
<dbReference type="Proteomes" id="UP001597079">
    <property type="component" value="Unassembled WGS sequence"/>
</dbReference>
<proteinExistence type="predicted"/>
<feature type="transmembrane region" description="Helical" evidence="12">
    <location>
        <begin position="604"/>
        <end position="625"/>
    </location>
</feature>
<dbReference type="SMART" id="SM00387">
    <property type="entry name" value="HATPase_c"/>
    <property type="match status" value="1"/>
</dbReference>
<protein>
    <recommendedName>
        <fullName evidence="3">histidine kinase</fullName>
        <ecNumber evidence="3">2.7.13.3</ecNumber>
    </recommendedName>
</protein>
<keyword evidence="9" id="KW-0067">ATP-binding</keyword>
<dbReference type="PANTHER" id="PTHR45528:SF1">
    <property type="entry name" value="SENSOR HISTIDINE KINASE CPXA"/>
    <property type="match status" value="1"/>
</dbReference>
<dbReference type="Pfam" id="PF02518">
    <property type="entry name" value="HATPase_c"/>
    <property type="match status" value="1"/>
</dbReference>
<keyword evidence="12" id="KW-0812">Transmembrane</keyword>
<keyword evidence="12" id="KW-1133">Transmembrane helix</keyword>
<keyword evidence="5" id="KW-0597">Phosphoprotein</keyword>
<feature type="transmembrane region" description="Helical" evidence="12">
    <location>
        <begin position="338"/>
        <end position="360"/>
    </location>
</feature>
<dbReference type="GO" id="GO:0016301">
    <property type="term" value="F:kinase activity"/>
    <property type="evidence" value="ECO:0007669"/>
    <property type="project" value="UniProtKB-KW"/>
</dbReference>
<evidence type="ECO:0000256" key="3">
    <source>
        <dbReference type="ARBA" id="ARBA00012438"/>
    </source>
</evidence>
<evidence type="ECO:0000256" key="10">
    <source>
        <dbReference type="ARBA" id="ARBA00023012"/>
    </source>
</evidence>
<dbReference type="CDD" id="cd06225">
    <property type="entry name" value="HAMP"/>
    <property type="match status" value="1"/>
</dbReference>
<dbReference type="Gene3D" id="3.30.565.10">
    <property type="entry name" value="Histidine kinase-like ATPase, C-terminal domain"/>
    <property type="match status" value="1"/>
</dbReference>
<keyword evidence="8 15" id="KW-0418">Kinase</keyword>
<evidence type="ECO:0000259" key="13">
    <source>
        <dbReference type="PROSITE" id="PS50109"/>
    </source>
</evidence>
<keyword evidence="4" id="KW-1003">Cell membrane</keyword>
<dbReference type="PROSITE" id="PS50885">
    <property type="entry name" value="HAMP"/>
    <property type="match status" value="1"/>
</dbReference>
<gene>
    <name evidence="15" type="ORF">ACFSB2_12475</name>
</gene>
<feature type="domain" description="HAMP" evidence="14">
    <location>
        <begin position="357"/>
        <end position="409"/>
    </location>
</feature>
<dbReference type="InterPro" id="IPR050398">
    <property type="entry name" value="HssS/ArlS-like"/>
</dbReference>
<evidence type="ECO:0000256" key="12">
    <source>
        <dbReference type="SAM" id="Phobius"/>
    </source>
</evidence>
<sequence>MVGASAVRFPLRFKVLGVLFVVMIVILVLSNGLYYWSTKSILEQKAIGQNKLVSEQLNLEIQQSQRGQSFIDDLIGNELRMAALAAETALSPDAAKVTNQQLRQLAKEIGVSGITLFQPTKDDIVGVKSSDPKEIGLKTKQMNLWYQAFRDLLKGDPAASHFGKAEPNYWTGPFANATSDPSKIVKWGYYYDGTTNYIIDPFIESSSLTDYTKYVGAGTFIADIQKSEPRILSIAVLNQDFGKAPISYSYQGENWVDTSNQPVMYGTYAYQDKTLDVAAKNKAFNSKQVVSLTDIVNHRRVFKTFVPETLKKTRYVVEIVSDYSFISGTLNQQLHNSLLISAALLLIIVILSYIASGFIVRPLRLITEKVNKLAARNFAEPLQVRGSDEIGVLADSVNVMSSNLLDYFNESVRKKRGQGTEHLVMVTHQLLHELGTPLIAIKFSLDFLPKVQGEMSERGAEIVSRMKVASEYANNVVREFSDFLKNGKLRFCACNLVEMIEGAIGIMRPIADTNYVVLKFVNATGADKVMVEVDKEKFQMVILNLMKNGIEAMDDTSTPREIRVELHPGQHMAQIDVTDTGRGIPPDQWDAIFLPYHSTKKHGLGLGLAFSGFIVLAHGGTIHVVHSDTAGTTMRIRLPLSE</sequence>
<evidence type="ECO:0000313" key="16">
    <source>
        <dbReference type="Proteomes" id="UP001597079"/>
    </source>
</evidence>
<keyword evidence="7" id="KW-0547">Nucleotide-binding</keyword>
<comment type="subcellular location">
    <subcellularLocation>
        <location evidence="2">Cell membrane</location>
        <topology evidence="2">Multi-pass membrane protein</topology>
    </subcellularLocation>
</comment>
<name>A0ABW4JH34_9BACL</name>
<evidence type="ECO:0000259" key="14">
    <source>
        <dbReference type="PROSITE" id="PS50885"/>
    </source>
</evidence>
<reference evidence="16" key="1">
    <citation type="journal article" date="2019" name="Int. J. Syst. Evol. Microbiol.">
        <title>The Global Catalogue of Microorganisms (GCM) 10K type strain sequencing project: providing services to taxonomists for standard genome sequencing and annotation.</title>
        <authorList>
            <consortium name="The Broad Institute Genomics Platform"/>
            <consortium name="The Broad Institute Genome Sequencing Center for Infectious Disease"/>
            <person name="Wu L."/>
            <person name="Ma J."/>
        </authorList>
    </citation>
    <scope>NUCLEOTIDE SEQUENCE [LARGE SCALE GENOMIC DNA]</scope>
    <source>
        <strain evidence="16">CGMCC 1.12286</strain>
    </source>
</reference>
<dbReference type="EMBL" id="JBHUCX010000029">
    <property type="protein sequence ID" value="MFD1675509.1"/>
    <property type="molecule type" value="Genomic_DNA"/>
</dbReference>
<evidence type="ECO:0000256" key="1">
    <source>
        <dbReference type="ARBA" id="ARBA00000085"/>
    </source>
</evidence>
<evidence type="ECO:0000256" key="7">
    <source>
        <dbReference type="ARBA" id="ARBA00022741"/>
    </source>
</evidence>
<dbReference type="InterPro" id="IPR036890">
    <property type="entry name" value="HATPase_C_sf"/>
</dbReference>
<feature type="domain" description="Histidine kinase" evidence="13">
    <location>
        <begin position="429"/>
        <end position="642"/>
    </location>
</feature>
<dbReference type="InterPro" id="IPR003661">
    <property type="entry name" value="HisK_dim/P_dom"/>
</dbReference>
<dbReference type="Pfam" id="PF00672">
    <property type="entry name" value="HAMP"/>
    <property type="match status" value="1"/>
</dbReference>
<evidence type="ECO:0000313" key="15">
    <source>
        <dbReference type="EMBL" id="MFD1675509.1"/>
    </source>
</evidence>
<feature type="transmembrane region" description="Helical" evidence="12">
    <location>
        <begin position="15"/>
        <end position="36"/>
    </location>
</feature>
<evidence type="ECO:0000256" key="4">
    <source>
        <dbReference type="ARBA" id="ARBA00022475"/>
    </source>
</evidence>
<comment type="caution">
    <text evidence="15">The sequence shown here is derived from an EMBL/GenBank/DDBJ whole genome shotgun (WGS) entry which is preliminary data.</text>
</comment>
<dbReference type="EC" id="2.7.13.3" evidence="3"/>
<keyword evidence="11 12" id="KW-0472">Membrane</keyword>
<keyword evidence="16" id="KW-1185">Reference proteome</keyword>
<evidence type="ECO:0000256" key="5">
    <source>
        <dbReference type="ARBA" id="ARBA00022553"/>
    </source>
</evidence>
<keyword evidence="6" id="KW-0808">Transferase</keyword>